<reference evidence="19" key="1">
    <citation type="submission" date="2020-11" db="EMBL/GenBank/DDBJ databases">
        <authorList>
            <person name="Tran Van P."/>
        </authorList>
    </citation>
    <scope>NUCLEOTIDE SEQUENCE</scope>
</reference>
<keyword evidence="3" id="KW-0963">Cytoplasm</keyword>
<feature type="region of interest" description="Disordered" evidence="16">
    <location>
        <begin position="281"/>
        <end position="307"/>
    </location>
</feature>
<dbReference type="GO" id="GO:0005524">
    <property type="term" value="F:ATP binding"/>
    <property type="evidence" value="ECO:0007669"/>
    <property type="project" value="UniProtKB-UniRule"/>
</dbReference>
<dbReference type="PANTHER" id="PTHR46392">
    <property type="entry name" value="DUAL SERINE/THREONINE AND TYROSINE PROTEIN KINASE"/>
    <property type="match status" value="1"/>
</dbReference>
<comment type="catalytic activity">
    <reaction evidence="13">
        <text>L-seryl-[protein] + ATP = O-phospho-L-seryl-[protein] + ADP + H(+)</text>
        <dbReference type="Rhea" id="RHEA:17989"/>
        <dbReference type="Rhea" id="RHEA-COMP:9863"/>
        <dbReference type="Rhea" id="RHEA-COMP:11604"/>
        <dbReference type="ChEBI" id="CHEBI:15378"/>
        <dbReference type="ChEBI" id="CHEBI:29999"/>
        <dbReference type="ChEBI" id="CHEBI:30616"/>
        <dbReference type="ChEBI" id="CHEBI:83421"/>
        <dbReference type="ChEBI" id="CHEBI:456216"/>
        <dbReference type="EC" id="2.7.12.1"/>
    </reaction>
</comment>
<keyword evidence="8" id="KW-0067">ATP-binding</keyword>
<sequence length="1603" mass="180885">MKKNVPTKASVVAFKEALADNVAKEIRDLRRRTEKWLSGAMKTNFMTAMINKYETFLGISEVKRSQANVVENQAKFMELASARRQKQEYINSVQGQLREIHAEISKTSRMDDRYLDLVTQWLLIGRADKGPPATEAEVGSEHNLIKQERSLQDAFKLIEESERHAFTLLSHALQENHEQEKMQAERSKYLSLVGSLIGAGLGIIGSTVSYNWRKQEIRRTMEDSIRLQNQEVMLSMAHHEQRVENLLEEKTKSLLCAISTMALQSHADAEKAAAVPSAVLPVPVQSGDTPPSEKVDDGENRRVEETEPTRVLSIRQLDPVSTKLVAGRAASKQCGVSLIGCSVESCAMSSLALELVRYKRNRNFLTTLYKETNKAVNEIRRQLGPRIPPTSLAADAEACLDVDSTAERPLSDDSLLTRSSSSCVISPTFPISDPYLVPPCFVIHGEEHIFQTQIANDVLGVPLLPCNARSVDGPWRGIHFVNSSNGVRLVTLVVPNADYDLLAHLKVHDLPEDWTTIPEEDLKAIPGRDPHSEKSRSESTDEAGTAKYSFATFDRDLGYERAILEVRIKHKTLLGCSVYLPPSGSTEATVGSCLGFMPMQGPLPPPISPSNSSHQLSPYSSDSTTEDSSSEEPMKSSKKSPKGRKKSSKGSTRKPRKRALIKRPQLHFGDDDIASQPNSFPVFIYGIQDGPTLSTKARTDLSILSAKYPQHPVLFFVFPDPHANSPTSSTSSLSPVMGTSPSRSPDAQWSELTESQRHYQEDELGNVQGMEQQQLEDSPPALMFPPGPFTLKSQVEAFGFNFDETSDNPSHWVPFTPKQSSAYLLTFIKQRLNEILIDSAKKLHTRHSEQLCMFILCVFDMSRELQVTPRRLAFAREQESFLYKTLSTVVQEKQEEMQRILQTALEQDRDAITNQVLLEAQKARATGRPLSFQGIQRCILRELNQRVSQAVVTTSVKETFLGTLQRTLQTLEGDELNRGPSNALKQMLNAAYQVEPLDSSLFWSLWDRIKRFLALTSYGKEDQSPEEMINDVFASFSCSKLAKHLSKQFRDRLKAGHDMYLRFMDRLEEKERERLEGTMERQFTVKKGLAPKLARFALQSTSMIDVLTFGKFRRAPKLGKEIGRGQYGVVYSCESWGGIGRCAVKSVAPPDDKHWDDLALEFFYTKWIPEHERIVSIRGSVIDYSYGGGGNGVLPAVLLISERMTRDLHAALRTGMKYDVIRESLPFGIEEDKKKFTMSWVPRLRVALDVVQGIRFLHSQGLVHRDIKLKNVLLDAEDRGKLTDLGFCKPEAMISGSIVGTPIHMAPELLTGRYDSSVDVYAFGILFWYICSGDIGLPSVFEQCQNKDQLWNCVKRGLRPERLPHFDETCWQLMSRAWSSNPAQRPLLGEVEPALTMLIEEYSRSDRPSPDRFQRRDHSPLRNKSEINNNKGAPIRKIPTAGRYDSSVDVYAFGILFWYICSGDIGLPSVFEQCQNKDQLWNCVKRGLRPERLPHFDETCWQLMSRAWSSNPAQRPLLGEVEPALTMLIEEYSRSDRPSPDRFQRRDHSPLRNKSEINNNRGAPIRKIPTAGDTIKKMPITNKRARPRQIHRGRSLSEYMNLY</sequence>
<evidence type="ECO:0000256" key="13">
    <source>
        <dbReference type="ARBA" id="ARBA00049003"/>
    </source>
</evidence>
<dbReference type="GO" id="GO:0004713">
    <property type="term" value="F:protein tyrosine kinase activity"/>
    <property type="evidence" value="ECO:0007669"/>
    <property type="project" value="UniProtKB-KW"/>
</dbReference>
<name>A0A7R8W3K9_9CRUS</name>
<evidence type="ECO:0000256" key="8">
    <source>
        <dbReference type="ARBA" id="ARBA00022840"/>
    </source>
</evidence>
<dbReference type="SMART" id="SM00220">
    <property type="entry name" value="S_TKc"/>
    <property type="match status" value="1"/>
</dbReference>
<dbReference type="InterPro" id="IPR008271">
    <property type="entry name" value="Ser/Thr_kinase_AS"/>
</dbReference>
<accession>A0A7R8W3K9</accession>
<keyword evidence="17" id="KW-0472">Membrane</keyword>
<evidence type="ECO:0000256" key="7">
    <source>
        <dbReference type="ARBA" id="ARBA00022777"/>
    </source>
</evidence>
<dbReference type="Gene3D" id="1.10.510.10">
    <property type="entry name" value="Transferase(Phosphotransferase) domain 1"/>
    <property type="match status" value="2"/>
</dbReference>
<comment type="subcellular location">
    <subcellularLocation>
        <location evidence="1">Cytoplasm</location>
    </subcellularLocation>
</comment>
<dbReference type="GO" id="GO:0004712">
    <property type="term" value="F:protein serine/threonine/tyrosine kinase activity"/>
    <property type="evidence" value="ECO:0007669"/>
    <property type="project" value="UniProtKB-EC"/>
</dbReference>
<dbReference type="GO" id="GO:0070374">
    <property type="term" value="P:positive regulation of ERK1 and ERK2 cascade"/>
    <property type="evidence" value="ECO:0007669"/>
    <property type="project" value="TreeGrafter"/>
</dbReference>
<evidence type="ECO:0000256" key="5">
    <source>
        <dbReference type="ARBA" id="ARBA00022679"/>
    </source>
</evidence>
<evidence type="ECO:0000256" key="11">
    <source>
        <dbReference type="ARBA" id="ARBA00041268"/>
    </source>
</evidence>
<dbReference type="InterPro" id="IPR017441">
    <property type="entry name" value="Protein_kinase_ATP_BS"/>
</dbReference>
<dbReference type="GO" id="GO:0005737">
    <property type="term" value="C:cytoplasm"/>
    <property type="evidence" value="ECO:0007669"/>
    <property type="project" value="UniProtKB-SubCell"/>
</dbReference>
<evidence type="ECO:0000256" key="12">
    <source>
        <dbReference type="ARBA" id="ARBA00042638"/>
    </source>
</evidence>
<dbReference type="InterPro" id="IPR000719">
    <property type="entry name" value="Prot_kinase_dom"/>
</dbReference>
<evidence type="ECO:0000256" key="10">
    <source>
        <dbReference type="ARBA" id="ARBA00040421"/>
    </source>
</evidence>
<keyword evidence="7" id="KW-0418">Kinase</keyword>
<gene>
    <name evidence="19" type="ORF">CTOB1V02_LOCUS2079</name>
</gene>
<dbReference type="GO" id="GO:0044344">
    <property type="term" value="P:cellular response to fibroblast growth factor stimulus"/>
    <property type="evidence" value="ECO:0007669"/>
    <property type="project" value="TreeGrafter"/>
</dbReference>
<evidence type="ECO:0000313" key="19">
    <source>
        <dbReference type="EMBL" id="CAD7224109.1"/>
    </source>
</evidence>
<dbReference type="PANTHER" id="PTHR46392:SF1">
    <property type="entry name" value="DUAL SERINE_THREONINE AND TYROSINE PROTEIN KINASE"/>
    <property type="match status" value="1"/>
</dbReference>
<comment type="catalytic activity">
    <reaction evidence="14">
        <text>L-threonyl-[protein] + ATP = O-phospho-L-threonyl-[protein] + ADP + H(+)</text>
        <dbReference type="Rhea" id="RHEA:46608"/>
        <dbReference type="Rhea" id="RHEA-COMP:11060"/>
        <dbReference type="Rhea" id="RHEA-COMP:11605"/>
        <dbReference type="ChEBI" id="CHEBI:15378"/>
        <dbReference type="ChEBI" id="CHEBI:30013"/>
        <dbReference type="ChEBI" id="CHEBI:30616"/>
        <dbReference type="ChEBI" id="CHEBI:61977"/>
        <dbReference type="ChEBI" id="CHEBI:456216"/>
        <dbReference type="EC" id="2.7.12.1"/>
    </reaction>
</comment>
<dbReference type="InterPro" id="IPR051302">
    <property type="entry name" value="Dual_SerThr-Tyr_Kinase"/>
</dbReference>
<organism evidence="19">
    <name type="scientific">Cyprideis torosa</name>
    <dbReference type="NCBI Taxonomy" id="163714"/>
    <lineage>
        <taxon>Eukaryota</taxon>
        <taxon>Metazoa</taxon>
        <taxon>Ecdysozoa</taxon>
        <taxon>Arthropoda</taxon>
        <taxon>Crustacea</taxon>
        <taxon>Oligostraca</taxon>
        <taxon>Ostracoda</taxon>
        <taxon>Podocopa</taxon>
        <taxon>Podocopida</taxon>
        <taxon>Cytherocopina</taxon>
        <taxon>Cytheroidea</taxon>
        <taxon>Cytherideidae</taxon>
        <taxon>Cyprideis</taxon>
    </lineage>
</organism>
<evidence type="ECO:0000256" key="4">
    <source>
        <dbReference type="ARBA" id="ARBA00022527"/>
    </source>
</evidence>
<feature type="compositionally biased region" description="Basic and acidic residues" evidence="16">
    <location>
        <begin position="1534"/>
        <end position="1555"/>
    </location>
</feature>
<comment type="catalytic activity">
    <reaction evidence="15">
        <text>L-tyrosyl-[protein] + ATP = O-phospho-L-tyrosyl-[protein] + ADP + H(+)</text>
        <dbReference type="Rhea" id="RHEA:10596"/>
        <dbReference type="Rhea" id="RHEA-COMP:10136"/>
        <dbReference type="Rhea" id="RHEA-COMP:20101"/>
        <dbReference type="ChEBI" id="CHEBI:15378"/>
        <dbReference type="ChEBI" id="CHEBI:30616"/>
        <dbReference type="ChEBI" id="CHEBI:46858"/>
        <dbReference type="ChEBI" id="CHEBI:61978"/>
        <dbReference type="ChEBI" id="CHEBI:456216"/>
        <dbReference type="EC" id="2.7.12.1"/>
    </reaction>
</comment>
<evidence type="ECO:0000256" key="14">
    <source>
        <dbReference type="ARBA" id="ARBA00049308"/>
    </source>
</evidence>
<keyword evidence="4" id="KW-0723">Serine/threonine-protein kinase</keyword>
<dbReference type="GO" id="GO:0043066">
    <property type="term" value="P:negative regulation of apoptotic process"/>
    <property type="evidence" value="ECO:0007669"/>
    <property type="project" value="TreeGrafter"/>
</dbReference>
<evidence type="ECO:0000256" key="1">
    <source>
        <dbReference type="ARBA" id="ARBA00004496"/>
    </source>
</evidence>
<evidence type="ECO:0000256" key="2">
    <source>
        <dbReference type="ARBA" id="ARBA00013203"/>
    </source>
</evidence>
<feature type="compositionally biased region" description="Basic residues" evidence="16">
    <location>
        <begin position="1583"/>
        <end position="1594"/>
    </location>
</feature>
<evidence type="ECO:0000256" key="6">
    <source>
        <dbReference type="ARBA" id="ARBA00022741"/>
    </source>
</evidence>
<keyword evidence="5" id="KW-0808">Transferase</keyword>
<evidence type="ECO:0000256" key="16">
    <source>
        <dbReference type="SAM" id="MobiDB-lite"/>
    </source>
</evidence>
<keyword evidence="17" id="KW-1133">Transmembrane helix</keyword>
<feature type="region of interest" description="Disordered" evidence="16">
    <location>
        <begin position="724"/>
        <end position="748"/>
    </location>
</feature>
<dbReference type="InterPro" id="IPR011009">
    <property type="entry name" value="Kinase-like_dom_sf"/>
</dbReference>
<feature type="domain" description="Protein kinase" evidence="18">
    <location>
        <begin position="1116"/>
        <end position="1395"/>
    </location>
</feature>
<evidence type="ECO:0000256" key="17">
    <source>
        <dbReference type="SAM" id="Phobius"/>
    </source>
</evidence>
<dbReference type="PROSITE" id="PS00108">
    <property type="entry name" value="PROTEIN_KINASE_ST"/>
    <property type="match status" value="1"/>
</dbReference>
<dbReference type="GO" id="GO:0004674">
    <property type="term" value="F:protein serine/threonine kinase activity"/>
    <property type="evidence" value="ECO:0007669"/>
    <property type="project" value="UniProtKB-KW"/>
</dbReference>
<feature type="region of interest" description="Disordered" evidence="16">
    <location>
        <begin position="1534"/>
        <end position="1603"/>
    </location>
</feature>
<dbReference type="OrthoDB" id="122279at2759"/>
<dbReference type="GO" id="GO:0045743">
    <property type="term" value="P:positive regulation of fibroblast growth factor receptor signaling pathway"/>
    <property type="evidence" value="ECO:0007669"/>
    <property type="project" value="TreeGrafter"/>
</dbReference>
<evidence type="ECO:0000256" key="9">
    <source>
        <dbReference type="ARBA" id="ARBA00023137"/>
    </source>
</evidence>
<feature type="compositionally biased region" description="Basic and acidic residues" evidence="16">
    <location>
        <begin position="291"/>
        <end position="307"/>
    </location>
</feature>
<dbReference type="SUPFAM" id="SSF56112">
    <property type="entry name" value="Protein kinase-like (PK-like)"/>
    <property type="match status" value="2"/>
</dbReference>
<dbReference type="PROSITE" id="PS50011">
    <property type="entry name" value="PROTEIN_KINASE_DOM"/>
    <property type="match status" value="1"/>
</dbReference>
<feature type="region of interest" description="Disordered" evidence="16">
    <location>
        <begin position="518"/>
        <end position="544"/>
    </location>
</feature>
<evidence type="ECO:0000256" key="3">
    <source>
        <dbReference type="ARBA" id="ARBA00022490"/>
    </source>
</evidence>
<dbReference type="PROSITE" id="PS00107">
    <property type="entry name" value="PROTEIN_KINASE_ATP"/>
    <property type="match status" value="1"/>
</dbReference>
<keyword evidence="17" id="KW-0812">Transmembrane</keyword>
<feature type="region of interest" description="Disordered" evidence="16">
    <location>
        <begin position="601"/>
        <end position="673"/>
    </location>
</feature>
<feature type="compositionally biased region" description="Low complexity" evidence="16">
    <location>
        <begin position="725"/>
        <end position="735"/>
    </location>
</feature>
<dbReference type="EMBL" id="OB660309">
    <property type="protein sequence ID" value="CAD7224109.1"/>
    <property type="molecule type" value="Genomic_DNA"/>
</dbReference>
<evidence type="ECO:0000256" key="15">
    <source>
        <dbReference type="ARBA" id="ARBA00051680"/>
    </source>
</evidence>
<keyword evidence="6" id="KW-0547">Nucleotide-binding</keyword>
<feature type="compositionally biased region" description="Polar residues" evidence="16">
    <location>
        <begin position="737"/>
        <end position="748"/>
    </location>
</feature>
<feature type="compositionally biased region" description="Basic and acidic residues" evidence="16">
    <location>
        <begin position="520"/>
        <end position="539"/>
    </location>
</feature>
<dbReference type="EC" id="2.7.12.1" evidence="2"/>
<feature type="compositionally biased region" description="Basic residues" evidence="16">
    <location>
        <begin position="636"/>
        <end position="665"/>
    </location>
</feature>
<dbReference type="Pfam" id="PF00069">
    <property type="entry name" value="Pkinase"/>
    <property type="match status" value="1"/>
</dbReference>
<proteinExistence type="predicted"/>
<keyword evidence="9" id="KW-0829">Tyrosine-protein kinase</keyword>
<dbReference type="GO" id="GO:0006950">
    <property type="term" value="P:response to stress"/>
    <property type="evidence" value="ECO:0007669"/>
    <property type="project" value="UniProtKB-ARBA"/>
</dbReference>
<evidence type="ECO:0000259" key="18">
    <source>
        <dbReference type="PROSITE" id="PS50011"/>
    </source>
</evidence>
<feature type="compositionally biased region" description="Basic and acidic residues" evidence="16">
    <location>
        <begin position="1404"/>
        <end position="1425"/>
    </location>
</feature>
<feature type="region of interest" description="Disordered" evidence="16">
    <location>
        <begin position="1404"/>
        <end position="1438"/>
    </location>
</feature>
<dbReference type="InterPro" id="IPR001245">
    <property type="entry name" value="Ser-Thr/Tyr_kinase_cat_dom"/>
</dbReference>
<feature type="transmembrane region" description="Helical" evidence="17">
    <location>
        <begin position="189"/>
        <end position="212"/>
    </location>
</feature>
<dbReference type="Pfam" id="PF07714">
    <property type="entry name" value="PK_Tyr_Ser-Thr"/>
    <property type="match status" value="1"/>
</dbReference>
<protein>
    <recommendedName>
        <fullName evidence="10">Dual serine/threonine and tyrosine protein kinase</fullName>
        <ecNumber evidence="2">2.7.12.1</ecNumber>
    </recommendedName>
    <alternativeName>
        <fullName evidence="12">Dusty protein kinase</fullName>
    </alternativeName>
    <alternativeName>
        <fullName evidence="11">Receptor-interacting serine/threonine-protein kinase 5</fullName>
    </alternativeName>
</protein>